<keyword evidence="2" id="KW-1185">Reference proteome</keyword>
<accession>A0AAD5JQ16</accession>
<protein>
    <submittedName>
        <fullName evidence="1">Uncharacterized protein</fullName>
    </submittedName>
</protein>
<dbReference type="Proteomes" id="UP001064489">
    <property type="component" value="Chromosome 13"/>
</dbReference>
<sequence length="136" mass="15724">MVMTMLKRMGMGMGMGMAVAVMVMAMAIVCTVPETVFSAKFVTTLKLRNCNLEQSSGTIRFQSLKKLVLNKWFYKKMTNRDLECSNHQGIKCWQYYLRDFKIESFIPFEDQEPLHIDNLMAVLPELEAGTIRFHLD</sequence>
<comment type="caution">
    <text evidence="1">The sequence shown here is derived from an EMBL/GenBank/DDBJ whole genome shotgun (WGS) entry which is preliminary data.</text>
</comment>
<evidence type="ECO:0000313" key="1">
    <source>
        <dbReference type="EMBL" id="KAI9198717.1"/>
    </source>
</evidence>
<reference evidence="1 2" key="1">
    <citation type="journal article" date="2022" name="Plant J.">
        <title>Strategies of tolerance reflected in two North American maple genomes.</title>
        <authorList>
            <person name="McEvoy S.L."/>
            <person name="Sezen U.U."/>
            <person name="Trouern-Trend A."/>
            <person name="McMahon S.M."/>
            <person name="Schaberg P.G."/>
            <person name="Yang J."/>
            <person name="Wegrzyn J.L."/>
            <person name="Swenson N.G."/>
        </authorList>
    </citation>
    <scope>NUCLEOTIDE SEQUENCE [LARGE SCALE GENOMIC DNA]</scope>
    <source>
        <strain evidence="1">91603</strain>
    </source>
</reference>
<dbReference type="AlphaFoldDB" id="A0AAD5JQ16"/>
<organism evidence="1 2">
    <name type="scientific">Acer negundo</name>
    <name type="common">Box elder</name>
    <dbReference type="NCBI Taxonomy" id="4023"/>
    <lineage>
        <taxon>Eukaryota</taxon>
        <taxon>Viridiplantae</taxon>
        <taxon>Streptophyta</taxon>
        <taxon>Embryophyta</taxon>
        <taxon>Tracheophyta</taxon>
        <taxon>Spermatophyta</taxon>
        <taxon>Magnoliopsida</taxon>
        <taxon>eudicotyledons</taxon>
        <taxon>Gunneridae</taxon>
        <taxon>Pentapetalae</taxon>
        <taxon>rosids</taxon>
        <taxon>malvids</taxon>
        <taxon>Sapindales</taxon>
        <taxon>Sapindaceae</taxon>
        <taxon>Hippocastanoideae</taxon>
        <taxon>Acereae</taxon>
        <taxon>Acer</taxon>
    </lineage>
</organism>
<proteinExistence type="predicted"/>
<evidence type="ECO:0000313" key="2">
    <source>
        <dbReference type="Proteomes" id="UP001064489"/>
    </source>
</evidence>
<dbReference type="EMBL" id="JAJSOW010000002">
    <property type="protein sequence ID" value="KAI9198717.1"/>
    <property type="molecule type" value="Genomic_DNA"/>
</dbReference>
<name>A0AAD5JQ16_ACENE</name>
<gene>
    <name evidence="1" type="ORF">LWI28_021084</name>
</gene>